<keyword evidence="7 9" id="KW-1133">Transmembrane helix</keyword>
<dbReference type="HOGENOM" id="CLU_060703_3_0_0"/>
<comment type="similarity">
    <text evidence="2 9">Belongs to the ABC-2 integral membrane protein family.</text>
</comment>
<comment type="subcellular location">
    <subcellularLocation>
        <location evidence="1">Cell inner membrane</location>
        <topology evidence="1">Multi-pass membrane protein</topology>
    </subcellularLocation>
    <subcellularLocation>
        <location evidence="9">Cell membrane</location>
        <topology evidence="9">Multi-pass membrane protein</topology>
    </subcellularLocation>
</comment>
<evidence type="ECO:0000256" key="5">
    <source>
        <dbReference type="ARBA" id="ARBA00022519"/>
    </source>
</evidence>
<sequence length="277" mass="31065">MNPPVMRGEVILEAGQGEAHYWRDLWRYRELLGFLAWRDIKVRYKQATLGAAWALFQPIVTMVIFTFVFGRLAKMPDGGVPYPVLVLAGLLPWQLFSASLSGASGSLVGNSHLISKVYFPRLVIPISAIGVALVDFAIVLGLFVVVSLWFGVVPTWHWLMLPVFIALTLLLALGAGLWLTSLTVKFRDFRFIVPFLLQVGVFVSPVGYRTDHFANWRAVLALNPLTGVIDGYRWCLLGGRQTLDPLALEYAVILTAILVLTGLWYFRRTERQFADII</sequence>
<reference evidence="11 12" key="1">
    <citation type="journal article" date="2011" name="J. Bacteriol.">
        <title>Genome sequence of the verrucomicrobium Opitutus terrae PB90-1, an abundant inhabitant of rice paddy soil ecosystems.</title>
        <authorList>
            <person name="van Passel M.W."/>
            <person name="Kant R."/>
            <person name="Palva A."/>
            <person name="Copeland A."/>
            <person name="Lucas S."/>
            <person name="Lapidus A."/>
            <person name="Glavina del Rio T."/>
            <person name="Pitluck S."/>
            <person name="Goltsman E."/>
            <person name="Clum A."/>
            <person name="Sun H."/>
            <person name="Schmutz J."/>
            <person name="Larimer F.W."/>
            <person name="Land M.L."/>
            <person name="Hauser L."/>
            <person name="Kyrpides N."/>
            <person name="Mikhailova N."/>
            <person name="Richardson P.P."/>
            <person name="Janssen P.H."/>
            <person name="de Vos W.M."/>
            <person name="Smidt H."/>
        </authorList>
    </citation>
    <scope>NUCLEOTIDE SEQUENCE [LARGE SCALE GENOMIC DNA]</scope>
    <source>
        <strain evidence="12">DSM 11246 / JCM 15787 / PB90-1</strain>
    </source>
</reference>
<name>B1ZW38_OPITP</name>
<evidence type="ECO:0000259" key="10">
    <source>
        <dbReference type="PROSITE" id="PS51012"/>
    </source>
</evidence>
<keyword evidence="4 9" id="KW-1003">Cell membrane</keyword>
<dbReference type="EMBL" id="CP001032">
    <property type="protein sequence ID" value="ACB76052.1"/>
    <property type="molecule type" value="Genomic_DNA"/>
</dbReference>
<keyword evidence="8 9" id="KW-0472">Membrane</keyword>
<feature type="transmembrane region" description="Helical" evidence="9">
    <location>
        <begin position="47"/>
        <end position="70"/>
    </location>
</feature>
<evidence type="ECO:0000313" key="12">
    <source>
        <dbReference type="Proteomes" id="UP000007013"/>
    </source>
</evidence>
<keyword evidence="6 9" id="KW-0812">Transmembrane</keyword>
<dbReference type="KEGG" id="ote:Oter_2771"/>
<feature type="transmembrane region" description="Helical" evidence="9">
    <location>
        <begin position="82"/>
        <end position="101"/>
    </location>
</feature>
<dbReference type="Proteomes" id="UP000007013">
    <property type="component" value="Chromosome"/>
</dbReference>
<evidence type="ECO:0000256" key="4">
    <source>
        <dbReference type="ARBA" id="ARBA00022475"/>
    </source>
</evidence>
<evidence type="ECO:0000256" key="6">
    <source>
        <dbReference type="ARBA" id="ARBA00022692"/>
    </source>
</evidence>
<evidence type="ECO:0000256" key="1">
    <source>
        <dbReference type="ARBA" id="ARBA00004429"/>
    </source>
</evidence>
<dbReference type="InterPro" id="IPR047817">
    <property type="entry name" value="ABC2_TM_bact-type"/>
</dbReference>
<protein>
    <recommendedName>
        <fullName evidence="9">Transport permease protein</fullName>
    </recommendedName>
</protein>
<dbReference type="PANTHER" id="PTHR30413">
    <property type="entry name" value="INNER MEMBRANE TRANSPORT PERMEASE"/>
    <property type="match status" value="1"/>
</dbReference>
<evidence type="ECO:0000256" key="8">
    <source>
        <dbReference type="ARBA" id="ARBA00023136"/>
    </source>
</evidence>
<gene>
    <name evidence="11" type="ordered locus">Oter_2771</name>
</gene>
<dbReference type="STRING" id="452637.Oter_2771"/>
<feature type="domain" description="ABC transmembrane type-2" evidence="10">
    <location>
        <begin position="49"/>
        <end position="269"/>
    </location>
</feature>
<feature type="transmembrane region" description="Helical" evidence="9">
    <location>
        <begin position="247"/>
        <end position="266"/>
    </location>
</feature>
<evidence type="ECO:0000256" key="3">
    <source>
        <dbReference type="ARBA" id="ARBA00022448"/>
    </source>
</evidence>
<dbReference type="AlphaFoldDB" id="B1ZW38"/>
<dbReference type="Pfam" id="PF01061">
    <property type="entry name" value="ABC2_membrane"/>
    <property type="match status" value="1"/>
</dbReference>
<proteinExistence type="inferred from homology"/>
<feature type="transmembrane region" description="Helical" evidence="9">
    <location>
        <begin position="191"/>
        <end position="208"/>
    </location>
</feature>
<dbReference type="PROSITE" id="PS51012">
    <property type="entry name" value="ABC_TM2"/>
    <property type="match status" value="1"/>
</dbReference>
<keyword evidence="3 9" id="KW-0813">Transport</keyword>
<organism evidence="11 12">
    <name type="scientific">Opitutus terrae (strain DSM 11246 / JCM 15787 / PB90-1)</name>
    <dbReference type="NCBI Taxonomy" id="452637"/>
    <lineage>
        <taxon>Bacteria</taxon>
        <taxon>Pseudomonadati</taxon>
        <taxon>Verrucomicrobiota</taxon>
        <taxon>Opitutia</taxon>
        <taxon>Opitutales</taxon>
        <taxon>Opitutaceae</taxon>
        <taxon>Opitutus</taxon>
    </lineage>
</organism>
<accession>B1ZW38</accession>
<evidence type="ECO:0000313" key="11">
    <source>
        <dbReference type="EMBL" id="ACB76052.1"/>
    </source>
</evidence>
<evidence type="ECO:0000256" key="9">
    <source>
        <dbReference type="RuleBase" id="RU361157"/>
    </source>
</evidence>
<dbReference type="GO" id="GO:0015920">
    <property type="term" value="P:lipopolysaccharide transport"/>
    <property type="evidence" value="ECO:0007669"/>
    <property type="project" value="TreeGrafter"/>
</dbReference>
<dbReference type="eggNOG" id="COG1682">
    <property type="taxonomic scope" value="Bacteria"/>
</dbReference>
<dbReference type="InterPro" id="IPR013525">
    <property type="entry name" value="ABC2_TM"/>
</dbReference>
<keyword evidence="12" id="KW-1185">Reference proteome</keyword>
<keyword evidence="5" id="KW-0997">Cell inner membrane</keyword>
<dbReference type="GO" id="GO:0005886">
    <property type="term" value="C:plasma membrane"/>
    <property type="evidence" value="ECO:0007669"/>
    <property type="project" value="UniProtKB-SubCell"/>
</dbReference>
<dbReference type="RefSeq" id="WP_012375587.1">
    <property type="nucleotide sequence ID" value="NC_010571.1"/>
</dbReference>
<dbReference type="GO" id="GO:0140359">
    <property type="term" value="F:ABC-type transporter activity"/>
    <property type="evidence" value="ECO:0007669"/>
    <property type="project" value="InterPro"/>
</dbReference>
<evidence type="ECO:0000256" key="7">
    <source>
        <dbReference type="ARBA" id="ARBA00022989"/>
    </source>
</evidence>
<dbReference type="PANTHER" id="PTHR30413:SF8">
    <property type="entry name" value="TRANSPORT PERMEASE PROTEIN"/>
    <property type="match status" value="1"/>
</dbReference>
<evidence type="ECO:0000256" key="2">
    <source>
        <dbReference type="ARBA" id="ARBA00007783"/>
    </source>
</evidence>
<feature type="transmembrane region" description="Helical" evidence="9">
    <location>
        <begin position="156"/>
        <end position="179"/>
    </location>
</feature>
<feature type="transmembrane region" description="Helical" evidence="9">
    <location>
        <begin position="122"/>
        <end position="150"/>
    </location>
</feature>